<dbReference type="AlphaFoldDB" id="A0AAN4YW39"/>
<organism evidence="1 2">
    <name type="scientific">Pristionchus mayeri</name>
    <dbReference type="NCBI Taxonomy" id="1317129"/>
    <lineage>
        <taxon>Eukaryota</taxon>
        <taxon>Metazoa</taxon>
        <taxon>Ecdysozoa</taxon>
        <taxon>Nematoda</taxon>
        <taxon>Chromadorea</taxon>
        <taxon>Rhabditida</taxon>
        <taxon>Rhabditina</taxon>
        <taxon>Diplogasteromorpha</taxon>
        <taxon>Diplogasteroidea</taxon>
        <taxon>Neodiplogasteridae</taxon>
        <taxon>Pristionchus</taxon>
    </lineage>
</organism>
<accession>A0AAN4YW39</accession>
<comment type="caution">
    <text evidence="1">The sequence shown here is derived from an EMBL/GenBank/DDBJ whole genome shotgun (WGS) entry which is preliminary data.</text>
</comment>
<evidence type="ECO:0000313" key="2">
    <source>
        <dbReference type="Proteomes" id="UP001328107"/>
    </source>
</evidence>
<dbReference type="EMBL" id="BTRK01000001">
    <property type="protein sequence ID" value="GMR30067.1"/>
    <property type="molecule type" value="Genomic_DNA"/>
</dbReference>
<gene>
    <name evidence="1" type="ORF">PMAYCL1PPCAC_00262</name>
</gene>
<reference evidence="2" key="1">
    <citation type="submission" date="2022-10" db="EMBL/GenBank/DDBJ databases">
        <title>Genome assembly of Pristionchus species.</title>
        <authorList>
            <person name="Yoshida K."/>
            <person name="Sommer R.J."/>
        </authorList>
    </citation>
    <scope>NUCLEOTIDE SEQUENCE [LARGE SCALE GENOMIC DNA]</scope>
    <source>
        <strain evidence="2">RS5460</strain>
    </source>
</reference>
<dbReference type="Proteomes" id="UP001328107">
    <property type="component" value="Unassembled WGS sequence"/>
</dbReference>
<keyword evidence="2" id="KW-1185">Reference proteome</keyword>
<protein>
    <submittedName>
        <fullName evidence="1">Uncharacterized protein</fullName>
    </submittedName>
</protein>
<proteinExistence type="predicted"/>
<evidence type="ECO:0000313" key="1">
    <source>
        <dbReference type="EMBL" id="GMR30067.1"/>
    </source>
</evidence>
<sequence length="185" mass="20122">MSPEHLTLYGASSICPNIPLDGEDTTRLYVVSVIFPNGTHGILDNNAQAQIVWNDTLGYVYTRQNGRNVYIYEPIYAANCAYYPYGVSNDCSCNPLPLELSSAALGIDTVTPTESESEACGIDFSGKFIGEWSHNALDCVLCTGFTIICINRQWIYSIPDPQGTAQIDSYAVTNGTCYSPGLPLP</sequence>
<name>A0AAN4YW39_9BILA</name>